<sequence length="283" mass="31183">MEKDAVLLAALAQPKWRYRDRLWLALWLRTLATTQVATWQWPRLDQELLAAWPQRPSQLQPVARPNMPFLTILDSDYPQALAEIYRPPLILYYQGNLRLLTTAKLAVVGARACTNYTQHCLRRLIPPLVQNQITIVSGLAAGADQLAHQETLLAHGQTIAVIGTGLDIFYPQCNRSLQQLIGQRGLVLSEYPPGTAPTRYNFPQRNRIIAGLSQGVLVTEAEHHSGSLITANLALQENRNVYALPGDILTPTSVGTNELLAAGATPVLTAADVLVDFQNMAAI</sequence>
<dbReference type="RefSeq" id="WP_225422114.1">
    <property type="nucleotide sequence ID" value="NZ_JBHSSM010000015.1"/>
</dbReference>
<gene>
    <name evidence="3" type="primary">dprA</name>
    <name evidence="3" type="ORF">ACFQHW_05065</name>
</gene>
<comment type="caution">
    <text evidence="3">The sequence shown here is derived from an EMBL/GenBank/DDBJ whole genome shotgun (WGS) entry which is preliminary data.</text>
</comment>
<comment type="similarity">
    <text evidence="1">Belongs to the DprA/Smf family.</text>
</comment>
<evidence type="ECO:0000259" key="2">
    <source>
        <dbReference type="Pfam" id="PF02481"/>
    </source>
</evidence>
<dbReference type="NCBIfam" id="TIGR00732">
    <property type="entry name" value="dprA"/>
    <property type="match status" value="1"/>
</dbReference>
<name>A0ABW1UPE1_9LACO</name>
<evidence type="ECO:0000256" key="1">
    <source>
        <dbReference type="ARBA" id="ARBA00006525"/>
    </source>
</evidence>
<accession>A0ABW1UPE1</accession>
<reference evidence="4" key="1">
    <citation type="journal article" date="2019" name="Int. J. Syst. Evol. Microbiol.">
        <title>The Global Catalogue of Microorganisms (GCM) 10K type strain sequencing project: providing services to taxonomists for standard genome sequencing and annotation.</title>
        <authorList>
            <consortium name="The Broad Institute Genomics Platform"/>
            <consortium name="The Broad Institute Genome Sequencing Center for Infectious Disease"/>
            <person name="Wu L."/>
            <person name="Ma J."/>
        </authorList>
    </citation>
    <scope>NUCLEOTIDE SEQUENCE [LARGE SCALE GENOMIC DNA]</scope>
    <source>
        <strain evidence="4">CCM 8897</strain>
    </source>
</reference>
<dbReference type="PANTHER" id="PTHR43022:SF1">
    <property type="entry name" value="PROTEIN SMF"/>
    <property type="match status" value="1"/>
</dbReference>
<dbReference type="Pfam" id="PF02481">
    <property type="entry name" value="DNA_processg_A"/>
    <property type="match status" value="1"/>
</dbReference>
<dbReference type="SUPFAM" id="SSF102405">
    <property type="entry name" value="MCP/YpsA-like"/>
    <property type="match status" value="1"/>
</dbReference>
<dbReference type="EMBL" id="JBHSSM010000015">
    <property type="protein sequence ID" value="MFC6314940.1"/>
    <property type="molecule type" value="Genomic_DNA"/>
</dbReference>
<protein>
    <submittedName>
        <fullName evidence="3">DNA-processing protein DprA</fullName>
    </submittedName>
</protein>
<dbReference type="Gene3D" id="3.40.50.450">
    <property type="match status" value="1"/>
</dbReference>
<dbReference type="InterPro" id="IPR003488">
    <property type="entry name" value="DprA"/>
</dbReference>
<proteinExistence type="inferred from homology"/>
<dbReference type="PANTHER" id="PTHR43022">
    <property type="entry name" value="PROTEIN SMF"/>
    <property type="match status" value="1"/>
</dbReference>
<dbReference type="InterPro" id="IPR057666">
    <property type="entry name" value="DrpA_SLOG"/>
</dbReference>
<keyword evidence="4" id="KW-1185">Reference proteome</keyword>
<organism evidence="3 4">
    <name type="scientific">Lapidilactobacillus achengensis</name>
    <dbReference type="NCBI Taxonomy" id="2486000"/>
    <lineage>
        <taxon>Bacteria</taxon>
        <taxon>Bacillati</taxon>
        <taxon>Bacillota</taxon>
        <taxon>Bacilli</taxon>
        <taxon>Lactobacillales</taxon>
        <taxon>Lactobacillaceae</taxon>
        <taxon>Lapidilactobacillus</taxon>
    </lineage>
</organism>
<feature type="domain" description="Smf/DprA SLOG" evidence="2">
    <location>
        <begin position="69"/>
        <end position="277"/>
    </location>
</feature>
<evidence type="ECO:0000313" key="3">
    <source>
        <dbReference type="EMBL" id="MFC6314940.1"/>
    </source>
</evidence>
<evidence type="ECO:0000313" key="4">
    <source>
        <dbReference type="Proteomes" id="UP001596310"/>
    </source>
</evidence>
<dbReference type="Proteomes" id="UP001596310">
    <property type="component" value="Unassembled WGS sequence"/>
</dbReference>